<name>A0ABT1ATV3_9FLAO</name>
<proteinExistence type="predicted"/>
<comment type="caution">
    <text evidence="3">The sequence shown here is derived from an EMBL/GenBank/DDBJ whole genome shotgun (WGS) entry which is preliminary data.</text>
</comment>
<protein>
    <recommendedName>
        <fullName evidence="5">Alginate lyase domain-containing protein</fullName>
    </recommendedName>
</protein>
<evidence type="ECO:0000256" key="2">
    <source>
        <dbReference type="SAM" id="SignalP"/>
    </source>
</evidence>
<evidence type="ECO:0000313" key="4">
    <source>
        <dbReference type="Proteomes" id="UP001206312"/>
    </source>
</evidence>
<dbReference type="RefSeq" id="WP_252739711.1">
    <property type="nucleotide sequence ID" value="NZ_JAMXIB010000001.1"/>
</dbReference>
<feature type="chain" id="PRO_5047214705" description="Alginate lyase domain-containing protein" evidence="2">
    <location>
        <begin position="24"/>
        <end position="433"/>
    </location>
</feature>
<feature type="region of interest" description="Disordered" evidence="1">
    <location>
        <begin position="43"/>
        <end position="83"/>
    </location>
</feature>
<keyword evidence="2" id="KW-0732">Signal</keyword>
<accession>A0ABT1ATV3</accession>
<feature type="signal peptide" evidence="2">
    <location>
        <begin position="1"/>
        <end position="23"/>
    </location>
</feature>
<dbReference type="EMBL" id="JAMXIB010000001">
    <property type="protein sequence ID" value="MCO5723332.1"/>
    <property type="molecule type" value="Genomic_DNA"/>
</dbReference>
<keyword evidence="4" id="KW-1185">Reference proteome</keyword>
<evidence type="ECO:0000313" key="3">
    <source>
        <dbReference type="EMBL" id="MCO5723332.1"/>
    </source>
</evidence>
<evidence type="ECO:0000256" key="1">
    <source>
        <dbReference type="SAM" id="MobiDB-lite"/>
    </source>
</evidence>
<gene>
    <name evidence="3" type="ORF">NG653_00590</name>
</gene>
<evidence type="ECO:0008006" key="5">
    <source>
        <dbReference type="Google" id="ProtNLM"/>
    </source>
</evidence>
<reference evidence="3 4" key="1">
    <citation type="submission" date="2022-06" db="EMBL/GenBank/DDBJ databases">
        <authorList>
            <person name="Xuan X."/>
        </authorList>
    </citation>
    <scope>NUCLEOTIDE SEQUENCE [LARGE SCALE GENOMIC DNA]</scope>
    <source>
        <strain evidence="3 4">2V75</strain>
    </source>
</reference>
<dbReference type="Proteomes" id="UP001206312">
    <property type="component" value="Unassembled WGS sequence"/>
</dbReference>
<organism evidence="3 4">
    <name type="scientific">Robiginitalea marina</name>
    <dbReference type="NCBI Taxonomy" id="2954105"/>
    <lineage>
        <taxon>Bacteria</taxon>
        <taxon>Pseudomonadati</taxon>
        <taxon>Bacteroidota</taxon>
        <taxon>Flavobacteriia</taxon>
        <taxon>Flavobacteriales</taxon>
        <taxon>Flavobacteriaceae</taxon>
        <taxon>Robiginitalea</taxon>
    </lineage>
</organism>
<sequence>MRKHTLTPTKVLLLLIVFSLHFSCTKDSDLLAEYTVLEENALLEERNVDSETDDSPAEEPAQSDASEPDPQDPAGTTEFSKEPSNKVLDWKNLFDNQTADDQRQIALSNSGDGGDIYYLDVSPYIYMFQVTGEDSYMEFAMQLFRNAMNTANDGATPGDGYLGWRDGTSDITNGVRVNDGSEVPLAESRGMRTIARMLWVLAKSPSFLSRNGNQQAYDEMLAWFEKHIWEKWESRGIGNLYRSRTHMSSHWGQMAWFLHEITGTPKYRSFYENWSYAGFPSGPHTGGNMRNQLREVNANGGTGYVWNGLWGSMTGSNDVSHANAEVELMILGAEMGDYWSQTDMQRLINTFEGLIFKSNSWNNHAYYIDGGGSEAALWDQGWVQLGRFSSELQAKLENAELLPTYYYYQKVRIANMAYNQSYLEGNLIYPEIP</sequence>